<dbReference type="InterPro" id="IPR015919">
    <property type="entry name" value="Cadherin-like_sf"/>
</dbReference>
<dbReference type="PROSITE" id="PS50268">
    <property type="entry name" value="CADHERIN_2"/>
    <property type="match status" value="5"/>
</dbReference>
<accession>A0ABM0MBP4</accession>
<feature type="domain" description="Cadherin" evidence="11">
    <location>
        <begin position="111"/>
        <end position="223"/>
    </location>
</feature>
<evidence type="ECO:0000256" key="8">
    <source>
        <dbReference type="PROSITE-ProRule" id="PRU00043"/>
    </source>
</evidence>
<feature type="compositionally biased region" description="Basic and acidic residues" evidence="9">
    <location>
        <begin position="1108"/>
        <end position="1123"/>
    </location>
</feature>
<keyword evidence="4 8" id="KW-0106">Calcium</keyword>
<protein>
    <submittedName>
        <fullName evidence="13">Protocadherin Fat 4-like</fullName>
    </submittedName>
</protein>
<evidence type="ECO:0000313" key="13">
    <source>
        <dbReference type="RefSeq" id="XP_006817435.1"/>
    </source>
</evidence>
<feature type="domain" description="Cadherin" evidence="11">
    <location>
        <begin position="636"/>
        <end position="743"/>
    </location>
</feature>
<keyword evidence="6 10" id="KW-1133">Transmembrane helix</keyword>
<keyword evidence="2 10" id="KW-0812">Transmembrane</keyword>
<dbReference type="GeneID" id="102809446"/>
<dbReference type="InterPro" id="IPR002126">
    <property type="entry name" value="Cadherin-like_dom"/>
</dbReference>
<keyword evidence="3" id="KW-0677">Repeat</keyword>
<feature type="compositionally biased region" description="Basic and acidic residues" evidence="9">
    <location>
        <begin position="1183"/>
        <end position="1196"/>
    </location>
</feature>
<dbReference type="InterPro" id="IPR050971">
    <property type="entry name" value="Cadherin-domain_protein"/>
</dbReference>
<dbReference type="PANTHER" id="PTHR24025">
    <property type="entry name" value="DESMOGLEIN FAMILY MEMBER"/>
    <property type="match status" value="1"/>
</dbReference>
<keyword evidence="7 10" id="KW-0472">Membrane</keyword>
<reference evidence="13" key="1">
    <citation type="submission" date="2025-08" db="UniProtKB">
        <authorList>
            <consortium name="RefSeq"/>
        </authorList>
    </citation>
    <scope>IDENTIFICATION</scope>
    <source>
        <tissue evidence="13">Testes</tissue>
    </source>
</reference>
<dbReference type="Proteomes" id="UP000694865">
    <property type="component" value="Unplaced"/>
</dbReference>
<feature type="compositionally biased region" description="Low complexity" evidence="9">
    <location>
        <begin position="1197"/>
        <end position="1206"/>
    </location>
</feature>
<evidence type="ECO:0000256" key="9">
    <source>
        <dbReference type="SAM" id="MobiDB-lite"/>
    </source>
</evidence>
<evidence type="ECO:0000256" key="10">
    <source>
        <dbReference type="SAM" id="Phobius"/>
    </source>
</evidence>
<feature type="compositionally biased region" description="Polar residues" evidence="9">
    <location>
        <begin position="1255"/>
        <end position="1264"/>
    </location>
</feature>
<dbReference type="PANTHER" id="PTHR24025:SF31">
    <property type="entry name" value="NEURAL-CADHERIN"/>
    <property type="match status" value="1"/>
</dbReference>
<evidence type="ECO:0000256" key="1">
    <source>
        <dbReference type="ARBA" id="ARBA00004370"/>
    </source>
</evidence>
<evidence type="ECO:0000259" key="11">
    <source>
        <dbReference type="PROSITE" id="PS50268"/>
    </source>
</evidence>
<dbReference type="CDD" id="cd11304">
    <property type="entry name" value="Cadherin_repeat"/>
    <property type="match status" value="4"/>
</dbReference>
<dbReference type="PRINTS" id="PR00205">
    <property type="entry name" value="CADHERIN"/>
</dbReference>
<feature type="domain" description="Cadherin" evidence="11">
    <location>
        <begin position="424"/>
        <end position="529"/>
    </location>
</feature>
<proteinExistence type="predicted"/>
<evidence type="ECO:0000313" key="12">
    <source>
        <dbReference type="Proteomes" id="UP000694865"/>
    </source>
</evidence>
<feature type="compositionally biased region" description="Polar residues" evidence="9">
    <location>
        <begin position="1294"/>
        <end position="1306"/>
    </location>
</feature>
<keyword evidence="12" id="KW-1185">Reference proteome</keyword>
<organism evidence="12 13">
    <name type="scientific">Saccoglossus kowalevskii</name>
    <name type="common">Acorn worm</name>
    <dbReference type="NCBI Taxonomy" id="10224"/>
    <lineage>
        <taxon>Eukaryota</taxon>
        <taxon>Metazoa</taxon>
        <taxon>Hemichordata</taxon>
        <taxon>Enteropneusta</taxon>
        <taxon>Harrimaniidae</taxon>
        <taxon>Saccoglossus</taxon>
    </lineage>
</organism>
<dbReference type="Pfam" id="PF00028">
    <property type="entry name" value="Cadherin"/>
    <property type="match status" value="1"/>
</dbReference>
<feature type="transmembrane region" description="Helical" evidence="10">
    <location>
        <begin position="975"/>
        <end position="997"/>
    </location>
</feature>
<evidence type="ECO:0000256" key="3">
    <source>
        <dbReference type="ARBA" id="ARBA00022737"/>
    </source>
</evidence>
<dbReference type="Gene3D" id="2.60.40.60">
    <property type="entry name" value="Cadherins"/>
    <property type="match status" value="5"/>
</dbReference>
<feature type="region of interest" description="Disordered" evidence="9">
    <location>
        <begin position="1253"/>
        <end position="1323"/>
    </location>
</feature>
<evidence type="ECO:0000256" key="7">
    <source>
        <dbReference type="ARBA" id="ARBA00023136"/>
    </source>
</evidence>
<evidence type="ECO:0000256" key="4">
    <source>
        <dbReference type="ARBA" id="ARBA00022837"/>
    </source>
</evidence>
<keyword evidence="5" id="KW-0130">Cell adhesion</keyword>
<sequence>MDDAVTIQIPDGMADGDVIYSPIEGRGGGKEAIYWYSFGAIVPDLSPDPYPFKLIQDPTPSKENEAQLVAVVPPGFDTIHEYVVDLVLEDLNDNKYFTCTLTLQVTLSLYVDAPYNATIGEHATVPQTIANITATDADGQANDVTFIIIDSNPKDAPFQIGPVTAYQDTSVAELQNVNLPGFDYETGTNVYELFITVSDTSGGDVVKTATVTVYILDELEPMIITNLPDSITISESVLGSVFIVEWDPPREPIWMLSTSPVNGPFSINATGSVNVVSPGLNYKQHTSYDVTIFIGDEEGFTDNKVLHVTLLPNLGPEITNLNDTIQISEMSAGGTDIFVVQAVDNEGDDFYCVMFANPNDGNFGYNSSTNSIYVINSPILNFETVDEYTLSVTCHDLGVTNTKPGTPKVLTVQITDENEAPILTNLPATVKVPEDALNSVSIFQADGYDVDGNSLSFSLTIVSPVSGQGKFAVADSNGNDGTVSISNNPAFDFEDVQQYSLVLEATDGEFTATGTLTVDIMDVAEPPVFVNDNQDVYIDEEQIVGTLISLDWTVTDVDDVLTDLTYNMIAGTYSPYFSLTDGTNPELRIAQVMDYEASFPVPFPIMFTVTDPAGKKDYLTVNVYLQNIYDNAPIFTQIVYSADVFDGESQGSPVLQGLATDVDLFDIITYSIEPANTYFVIDSQLGEVTVNQPINSSISGDIINFTLVATDLGSNQDTAFVQVTVASVNKIHVIIDSNERPYWNWEVPYDLTNDTYVNNVVTNNQIFEKSGSIIYKLYMPNTRFRITTDGQVFVAGKLMAEEEYILMYYVEDDRIPPIKAGVSMIRIDTYIPQMVLVNIHLGISVADFTSSRQTAFISALNKRYKPWKYRISSIRSDTTVSTRKLLQNTAIVVVYALKNDLTNSQDSVDSTKEFVYFVDLAEAMQIDSDGTPVALLTGTDFDEFPVESVKPTYELINTHNSYSWWLDTPEGNVTIAILILLVIIVIVSICCCCWFIIRKKARSDKQEITSRADVDKSGENNLNNSSIVHILEDKKLIEKDGMITDQSELQKNVGDSLDEKDADNNGIKKDLVESDVPVVEKAGVKKLIEKDKLSRDQSKLKSGVGDNLDEKNVDKNGIKKDSNDASVTKKAGVTKQNKKLKDKDNLSSDQSKLKNGVGDNLDVKNVDKNGIKKDSNKSSVVHKAGDTNLNEKKKLSSDQSKLKQSSGVKDDTRTSDSASKKEFTSLSQMKYTNQKTGKDATVEHNSLAIEKDGTLVNTLSAPENNNRKDSVIGPLPDMSKQNETKPRKLKKGLSTRSLVSNKNLTSKVRRPRDDKDNFSISSRVTEKFKPEGLKWF</sequence>
<name>A0ABM0MBP4_SACKO</name>
<feature type="region of interest" description="Disordered" evidence="9">
    <location>
        <begin position="1095"/>
        <end position="1239"/>
    </location>
</feature>
<evidence type="ECO:0000256" key="2">
    <source>
        <dbReference type="ARBA" id="ARBA00022692"/>
    </source>
</evidence>
<evidence type="ECO:0000256" key="6">
    <source>
        <dbReference type="ARBA" id="ARBA00022989"/>
    </source>
</evidence>
<feature type="domain" description="Cadherin" evidence="11">
    <location>
        <begin position="319"/>
        <end position="423"/>
    </location>
</feature>
<evidence type="ECO:0000256" key="5">
    <source>
        <dbReference type="ARBA" id="ARBA00022889"/>
    </source>
</evidence>
<feature type="compositionally biased region" description="Polar residues" evidence="9">
    <location>
        <begin position="1224"/>
        <end position="1235"/>
    </location>
</feature>
<dbReference type="RefSeq" id="XP_006817435.1">
    <property type="nucleotide sequence ID" value="XM_006817372.1"/>
</dbReference>
<dbReference type="SMART" id="SM00112">
    <property type="entry name" value="CA"/>
    <property type="match status" value="5"/>
</dbReference>
<gene>
    <name evidence="13" type="primary">LOC102809446</name>
</gene>
<feature type="domain" description="Cadherin" evidence="11">
    <location>
        <begin position="530"/>
        <end position="635"/>
    </location>
</feature>
<dbReference type="SUPFAM" id="SSF49313">
    <property type="entry name" value="Cadherin-like"/>
    <property type="match status" value="5"/>
</dbReference>
<comment type="subcellular location">
    <subcellularLocation>
        <location evidence="1">Membrane</location>
    </subcellularLocation>
</comment>
<feature type="compositionally biased region" description="Basic and acidic residues" evidence="9">
    <location>
        <begin position="1208"/>
        <end position="1223"/>
    </location>
</feature>
<feature type="compositionally biased region" description="Basic and acidic residues" evidence="9">
    <location>
        <begin position="1161"/>
        <end position="1176"/>
    </location>
</feature>